<evidence type="ECO:0000313" key="2">
    <source>
        <dbReference type="Proteomes" id="UP000287224"/>
    </source>
</evidence>
<dbReference type="EMBL" id="BIFQ01000002">
    <property type="protein sequence ID" value="GCE09113.1"/>
    <property type="molecule type" value="Genomic_DNA"/>
</dbReference>
<gene>
    <name evidence="1" type="ORF">KDAU_64420</name>
</gene>
<keyword evidence="2" id="KW-1185">Reference proteome</keyword>
<comment type="caution">
    <text evidence="1">The sequence shown here is derived from an EMBL/GenBank/DDBJ whole genome shotgun (WGS) entry which is preliminary data.</text>
</comment>
<protein>
    <submittedName>
        <fullName evidence="1">Uncharacterized protein</fullName>
    </submittedName>
</protein>
<organism evidence="1 2">
    <name type="scientific">Dictyobacter aurantiacus</name>
    <dbReference type="NCBI Taxonomy" id="1936993"/>
    <lineage>
        <taxon>Bacteria</taxon>
        <taxon>Bacillati</taxon>
        <taxon>Chloroflexota</taxon>
        <taxon>Ktedonobacteria</taxon>
        <taxon>Ktedonobacterales</taxon>
        <taxon>Dictyobacteraceae</taxon>
        <taxon>Dictyobacter</taxon>
    </lineage>
</organism>
<name>A0A401ZQG0_9CHLR</name>
<reference evidence="2" key="1">
    <citation type="submission" date="2018-12" db="EMBL/GenBank/DDBJ databases">
        <title>Tengunoibacter tsumagoiensis gen. nov., sp. nov., Dictyobacter kobayashii sp. nov., D. alpinus sp. nov., and D. joshuensis sp. nov. and description of Dictyobacteraceae fam. nov. within the order Ktedonobacterales isolated from Tengu-no-mugimeshi.</title>
        <authorList>
            <person name="Wang C.M."/>
            <person name="Zheng Y."/>
            <person name="Sakai Y."/>
            <person name="Toyoda A."/>
            <person name="Minakuchi Y."/>
            <person name="Abe K."/>
            <person name="Yokota A."/>
            <person name="Yabe S."/>
        </authorList>
    </citation>
    <scope>NUCLEOTIDE SEQUENCE [LARGE SCALE GENOMIC DNA]</scope>
    <source>
        <strain evidence="2">S-27</strain>
    </source>
</reference>
<dbReference type="AntiFam" id="ANF00178">
    <property type="entry name" value="Shadow ORF (opposite dhbF)"/>
</dbReference>
<proteinExistence type="predicted"/>
<accession>A0A401ZQG0</accession>
<sequence length="120" mass="14167">MQTKYCLNLSQFNPLTSYLHLVVNSTYIRYFASSSIFDNVSCPVQPSSRFIAKRVRHKSISCNIWPLEVTARHSYTTNVQFAWYTNRNWLHPLIQNIDLRIYDGTPNQRFSFPHLTAHDR</sequence>
<dbReference type="Proteomes" id="UP000287224">
    <property type="component" value="Unassembled WGS sequence"/>
</dbReference>
<evidence type="ECO:0000313" key="1">
    <source>
        <dbReference type="EMBL" id="GCE09113.1"/>
    </source>
</evidence>
<dbReference type="AlphaFoldDB" id="A0A401ZQG0"/>